<accession>A0A1H9ZR43</accession>
<evidence type="ECO:0000313" key="1">
    <source>
        <dbReference type="EMBL" id="SDF15801.1"/>
    </source>
</evidence>
<dbReference type="Proteomes" id="UP000198612">
    <property type="component" value="Unassembled WGS sequence"/>
</dbReference>
<dbReference type="EMBL" id="FNBJ01000007">
    <property type="protein sequence ID" value="SDF15801.1"/>
    <property type="molecule type" value="Genomic_DNA"/>
</dbReference>
<organism evidence="2 3">
    <name type="scientific">Halanaerobium congolense</name>
    <dbReference type="NCBI Taxonomy" id="54121"/>
    <lineage>
        <taxon>Bacteria</taxon>
        <taxon>Bacillati</taxon>
        <taxon>Bacillota</taxon>
        <taxon>Clostridia</taxon>
        <taxon>Halanaerobiales</taxon>
        <taxon>Halanaerobiaceae</taxon>
        <taxon>Halanaerobium</taxon>
    </lineage>
</organism>
<dbReference type="Proteomes" id="UP000199519">
    <property type="component" value="Unassembled WGS sequence"/>
</dbReference>
<evidence type="ECO:0000313" key="4">
    <source>
        <dbReference type="Proteomes" id="UP000199519"/>
    </source>
</evidence>
<gene>
    <name evidence="1" type="ORF">SAMN04488598_10726</name>
    <name evidence="2" type="ORF">SAMN04515652_10826</name>
</gene>
<protein>
    <submittedName>
        <fullName evidence="2">Uncharacterized protein</fullName>
    </submittedName>
</protein>
<dbReference type="AlphaFoldDB" id="A0A1H9ZR43"/>
<dbReference type="EMBL" id="FOHG01000008">
    <property type="protein sequence ID" value="SES84180.1"/>
    <property type="molecule type" value="Genomic_DNA"/>
</dbReference>
<name>A0A1H9ZR43_9FIRM</name>
<evidence type="ECO:0000313" key="2">
    <source>
        <dbReference type="EMBL" id="SES84180.1"/>
    </source>
</evidence>
<reference evidence="3 4" key="1">
    <citation type="submission" date="2016-10" db="EMBL/GenBank/DDBJ databases">
        <authorList>
            <person name="Varghese N."/>
            <person name="Submissions S."/>
        </authorList>
    </citation>
    <scope>NUCLEOTIDE SEQUENCE [LARGE SCALE GENOMIC DNA]</scope>
    <source>
        <strain evidence="1 4">WG2</strain>
        <strain evidence="2 3">WG5</strain>
    </source>
</reference>
<keyword evidence="4" id="KW-1185">Reference proteome</keyword>
<dbReference type="Pfam" id="PF20295">
    <property type="entry name" value="MC8"/>
    <property type="match status" value="1"/>
</dbReference>
<dbReference type="RefSeq" id="WP_089719701.1">
    <property type="nucleotide sequence ID" value="NZ_FOHG01000008.1"/>
</dbReference>
<dbReference type="InterPro" id="IPR046895">
    <property type="entry name" value="ABC-3C_MC8"/>
</dbReference>
<sequence length="80" mass="9443">MIKPHKYMNLKLSVINISSLIINCFDSLDDKSIKYHELYNKICNEVDEEINELYLDSLTFLFALGVIEYNKEEDRVVLIK</sequence>
<evidence type="ECO:0000313" key="3">
    <source>
        <dbReference type="Proteomes" id="UP000198612"/>
    </source>
</evidence>
<proteinExistence type="predicted"/>